<evidence type="ECO:0008006" key="5">
    <source>
        <dbReference type="Google" id="ProtNLM"/>
    </source>
</evidence>
<dbReference type="Gene3D" id="3.40.1180.10">
    <property type="entry name" value="Decaprenyl diphosphate synthase-like"/>
    <property type="match status" value="1"/>
</dbReference>
<dbReference type="SUPFAM" id="SSF64005">
    <property type="entry name" value="Undecaprenyl diphosphate synthase"/>
    <property type="match status" value="1"/>
</dbReference>
<dbReference type="GeneID" id="17319522"/>
<name>R7Q0I2_CHOCR</name>
<dbReference type="Pfam" id="PF01255">
    <property type="entry name" value="Prenyltransf"/>
    <property type="match status" value="1"/>
</dbReference>
<evidence type="ECO:0000313" key="4">
    <source>
        <dbReference type="Proteomes" id="UP000012073"/>
    </source>
</evidence>
<keyword evidence="4" id="KW-1185">Reference proteome</keyword>
<evidence type="ECO:0000256" key="1">
    <source>
        <dbReference type="ARBA" id="ARBA00005432"/>
    </source>
</evidence>
<dbReference type="GO" id="GO:0005783">
    <property type="term" value="C:endoplasmic reticulum"/>
    <property type="evidence" value="ECO:0007669"/>
    <property type="project" value="TreeGrafter"/>
</dbReference>
<dbReference type="PANTHER" id="PTHR10291:SF43">
    <property type="entry name" value="DEHYDRODOLICHYL DIPHOSPHATE SYNTHASE COMPLEX SUBUNIT DHDDS"/>
    <property type="match status" value="1"/>
</dbReference>
<dbReference type="OrthoDB" id="4437at2759"/>
<dbReference type="KEGG" id="ccp:CHC_T00001389001"/>
<dbReference type="GO" id="GO:0016094">
    <property type="term" value="P:polyprenol biosynthetic process"/>
    <property type="evidence" value="ECO:0007669"/>
    <property type="project" value="TreeGrafter"/>
</dbReference>
<proteinExistence type="inferred from homology"/>
<dbReference type="InterPro" id="IPR001441">
    <property type="entry name" value="UPP_synth-like"/>
</dbReference>
<organism evidence="3 4">
    <name type="scientific">Chondrus crispus</name>
    <name type="common">Carrageen Irish moss</name>
    <name type="synonym">Polymorpha crispa</name>
    <dbReference type="NCBI Taxonomy" id="2769"/>
    <lineage>
        <taxon>Eukaryota</taxon>
        <taxon>Rhodophyta</taxon>
        <taxon>Florideophyceae</taxon>
        <taxon>Rhodymeniophycidae</taxon>
        <taxon>Gigartinales</taxon>
        <taxon>Gigartinaceae</taxon>
        <taxon>Chondrus</taxon>
    </lineage>
</organism>
<dbReference type="RefSeq" id="XP_005711827.1">
    <property type="nucleotide sequence ID" value="XM_005711770.1"/>
</dbReference>
<dbReference type="EMBL" id="HG001459">
    <property type="protein sequence ID" value="CDF32162.1"/>
    <property type="molecule type" value="Genomic_DNA"/>
</dbReference>
<protein>
    <recommendedName>
        <fullName evidence="5">Alkyl transferase</fullName>
    </recommendedName>
</protein>
<reference evidence="4" key="1">
    <citation type="journal article" date="2013" name="Proc. Natl. Acad. Sci. U.S.A.">
        <title>Genome structure and metabolic features in the red seaweed Chondrus crispus shed light on evolution of the Archaeplastida.</title>
        <authorList>
            <person name="Collen J."/>
            <person name="Porcel B."/>
            <person name="Carre W."/>
            <person name="Ball S.G."/>
            <person name="Chaparro C."/>
            <person name="Tonon T."/>
            <person name="Barbeyron T."/>
            <person name="Michel G."/>
            <person name="Noel B."/>
            <person name="Valentin K."/>
            <person name="Elias M."/>
            <person name="Artiguenave F."/>
            <person name="Arun A."/>
            <person name="Aury J.M."/>
            <person name="Barbosa-Neto J.F."/>
            <person name="Bothwell J.H."/>
            <person name="Bouget F.Y."/>
            <person name="Brillet L."/>
            <person name="Cabello-Hurtado F."/>
            <person name="Capella-Gutierrez S."/>
            <person name="Charrier B."/>
            <person name="Cladiere L."/>
            <person name="Cock J.M."/>
            <person name="Coelho S.M."/>
            <person name="Colleoni C."/>
            <person name="Czjzek M."/>
            <person name="Da Silva C."/>
            <person name="Delage L."/>
            <person name="Denoeud F."/>
            <person name="Deschamps P."/>
            <person name="Dittami S.M."/>
            <person name="Gabaldon T."/>
            <person name="Gachon C.M."/>
            <person name="Groisillier A."/>
            <person name="Herve C."/>
            <person name="Jabbari K."/>
            <person name="Katinka M."/>
            <person name="Kloareg B."/>
            <person name="Kowalczyk N."/>
            <person name="Labadie K."/>
            <person name="Leblanc C."/>
            <person name="Lopez P.J."/>
            <person name="McLachlan D.H."/>
            <person name="Meslet-Cladiere L."/>
            <person name="Moustafa A."/>
            <person name="Nehr Z."/>
            <person name="Nyvall Collen P."/>
            <person name="Panaud O."/>
            <person name="Partensky F."/>
            <person name="Poulain J."/>
            <person name="Rensing S.A."/>
            <person name="Rousvoal S."/>
            <person name="Samson G."/>
            <person name="Symeonidi A."/>
            <person name="Weissenbach J."/>
            <person name="Zambounis A."/>
            <person name="Wincker P."/>
            <person name="Boyen C."/>
        </authorList>
    </citation>
    <scope>NUCLEOTIDE SEQUENCE [LARGE SCALE GENOMIC DNA]</scope>
    <source>
        <strain evidence="4">cv. Stackhouse</strain>
    </source>
</reference>
<dbReference type="PANTHER" id="PTHR10291">
    <property type="entry name" value="DEHYDRODOLICHYL DIPHOSPHATE SYNTHASE FAMILY MEMBER"/>
    <property type="match status" value="1"/>
</dbReference>
<comment type="similarity">
    <text evidence="1">Belongs to the UPP synthase family.</text>
</comment>
<dbReference type="AlphaFoldDB" id="R7Q0I2"/>
<gene>
    <name evidence="3" type="ORF">CHC_T00001389001</name>
</gene>
<dbReference type="GO" id="GO:0045547">
    <property type="term" value="F:ditrans,polycis-polyprenyl diphosphate synthase [(2E,6E)-farnesyl diphosphate specific] activity"/>
    <property type="evidence" value="ECO:0007669"/>
    <property type="project" value="TreeGrafter"/>
</dbReference>
<sequence length="186" mass="20622">MASIMEKTRAYAGGPTLNICFAYTARYDMAGAVCEVAKMVRAGEVRGEEVTEETIGACLATGYARGGERGAPYPQLLVRTSGETRLSDFLLWETADAVLAFYPVLWPDLTMWDFVRLLLEYQAQCDGRKKGLMRRGICEQGKGEAWTAGSEGLEDKGVAGQFEKSREEYFEAIRGYRGEAKDSQRT</sequence>
<dbReference type="InterPro" id="IPR036424">
    <property type="entry name" value="UPP_synth-like_sf"/>
</dbReference>
<dbReference type="Gramene" id="CDF32162">
    <property type="protein sequence ID" value="CDF32162"/>
    <property type="gene ID" value="CHC_T00001389001"/>
</dbReference>
<dbReference type="STRING" id="2769.R7Q0I2"/>
<evidence type="ECO:0000256" key="2">
    <source>
        <dbReference type="ARBA" id="ARBA00022679"/>
    </source>
</evidence>
<accession>R7Q0I2</accession>
<dbReference type="PhylomeDB" id="R7Q0I2"/>
<evidence type="ECO:0000313" key="3">
    <source>
        <dbReference type="EMBL" id="CDF32162.1"/>
    </source>
</evidence>
<keyword evidence="2" id="KW-0808">Transferase</keyword>
<dbReference type="Proteomes" id="UP000012073">
    <property type="component" value="Unassembled WGS sequence"/>
</dbReference>